<organism evidence="3 4">
    <name type="scientific">Smittium mucronatum</name>
    <dbReference type="NCBI Taxonomy" id="133383"/>
    <lineage>
        <taxon>Eukaryota</taxon>
        <taxon>Fungi</taxon>
        <taxon>Fungi incertae sedis</taxon>
        <taxon>Zoopagomycota</taxon>
        <taxon>Kickxellomycotina</taxon>
        <taxon>Harpellomycetes</taxon>
        <taxon>Harpellales</taxon>
        <taxon>Legeriomycetaceae</taxon>
        <taxon>Smittium</taxon>
    </lineage>
</organism>
<feature type="signal peptide" evidence="2">
    <location>
        <begin position="1"/>
        <end position="17"/>
    </location>
</feature>
<evidence type="ECO:0000313" key="4">
    <source>
        <dbReference type="Proteomes" id="UP000187455"/>
    </source>
</evidence>
<dbReference type="InterPro" id="IPR005556">
    <property type="entry name" value="SUN"/>
</dbReference>
<feature type="chain" id="PRO_5012005810" evidence="2">
    <location>
        <begin position="18"/>
        <end position="386"/>
    </location>
</feature>
<gene>
    <name evidence="3" type="ORF">AYI68_g5457</name>
</gene>
<evidence type="ECO:0000313" key="3">
    <source>
        <dbReference type="EMBL" id="OLY80444.1"/>
    </source>
</evidence>
<dbReference type="EMBL" id="LSSL01003467">
    <property type="protein sequence ID" value="OLY80444.1"/>
    <property type="molecule type" value="Genomic_DNA"/>
</dbReference>
<dbReference type="InterPro" id="IPR053088">
    <property type="entry name" value="Beta-glucosidase/SUN-like"/>
</dbReference>
<evidence type="ECO:0000256" key="2">
    <source>
        <dbReference type="SAM" id="SignalP"/>
    </source>
</evidence>
<dbReference type="OrthoDB" id="5554151at2759"/>
<proteinExistence type="inferred from homology"/>
<comment type="similarity">
    <text evidence="1">Belongs to the SUN family.</text>
</comment>
<dbReference type="PANTHER" id="PTHR31654:SF0">
    <property type="entry name" value="SECRETED BETA-GLUCOSIDASE ADG3-RELATED"/>
    <property type="match status" value="1"/>
</dbReference>
<sequence length="386" mass="42820">MWKIAIVVCIAGSTISGWSFGLTKSIEKDDSTAEKDTISENLNSKRQFSDLAKSFVLETKNTTYQKRGEYGFEYGRGHGGRRSGHGRGFGYGRGRGFERWRERFNRKGDFSRWRKGKWRSKYDFNINRKFKDGCAFPWPYGTSDMVYPITPYELNGGWAMSPNQACRRGTWCPYACAPGYYSTQWDPSANQANGPGSMNGGLYCDSFGVLRKPFPDRPYCAKGVNNANIRNTLPKPISACQTVYPGNEAMVIPSVAQPGSVTPLNVVPNTYWAGTSSQFYVNLAGSTEAQCIWGNPDKPVGNWGPYIFGAGQAKDGNTYISVQYNPLYSQVGFKTANTYNVEIKCISGFCNFPEPKVCKCEKGVCSVKDGCTVTLVGNAKAEFVIY</sequence>
<name>A0A1R0GU69_9FUNG</name>
<dbReference type="PANTHER" id="PTHR31654">
    <property type="entry name" value="SECRETED BETA-GLUCOSIDASE ADG3-RELATED"/>
    <property type="match status" value="1"/>
</dbReference>
<evidence type="ECO:0000256" key="1">
    <source>
        <dbReference type="ARBA" id="ARBA00010579"/>
    </source>
</evidence>
<reference evidence="3 4" key="1">
    <citation type="journal article" date="2016" name="Mol. Biol. Evol.">
        <title>Genome-Wide Survey of Gut Fungi (Harpellales) Reveals the First Horizontally Transferred Ubiquitin Gene from a Mosquito Host.</title>
        <authorList>
            <person name="Wang Y."/>
            <person name="White M.M."/>
            <person name="Kvist S."/>
            <person name="Moncalvo J.M."/>
        </authorList>
    </citation>
    <scope>NUCLEOTIDE SEQUENCE [LARGE SCALE GENOMIC DNA]</scope>
    <source>
        <strain evidence="3 4">ALG-7-W6</strain>
    </source>
</reference>
<accession>A0A1R0GU69</accession>
<keyword evidence="2" id="KW-0732">Signal</keyword>
<dbReference type="Proteomes" id="UP000187455">
    <property type="component" value="Unassembled WGS sequence"/>
</dbReference>
<comment type="caution">
    <text evidence="3">The sequence shown here is derived from an EMBL/GenBank/DDBJ whole genome shotgun (WGS) entry which is preliminary data.</text>
</comment>
<keyword evidence="4" id="KW-1185">Reference proteome</keyword>
<dbReference type="AlphaFoldDB" id="A0A1R0GU69"/>
<dbReference type="STRING" id="133383.A0A1R0GU69"/>
<dbReference type="Pfam" id="PF03856">
    <property type="entry name" value="SUN"/>
    <property type="match status" value="1"/>
</dbReference>
<protein>
    <submittedName>
        <fullName evidence="3">Putative secreted beta-glucosidase adg3</fullName>
    </submittedName>
</protein>